<comment type="catalytic activity">
    <reaction evidence="1">
        <text>AMP + H2O = D-ribose 5-phosphate + adenine</text>
        <dbReference type="Rhea" id="RHEA:20129"/>
        <dbReference type="ChEBI" id="CHEBI:15377"/>
        <dbReference type="ChEBI" id="CHEBI:16708"/>
        <dbReference type="ChEBI" id="CHEBI:78346"/>
        <dbReference type="ChEBI" id="CHEBI:456215"/>
        <dbReference type="EC" id="3.2.2.4"/>
    </reaction>
</comment>
<dbReference type="GO" id="GO:0009691">
    <property type="term" value="P:cytokinin biosynthetic process"/>
    <property type="evidence" value="ECO:0007669"/>
    <property type="project" value="UniProtKB-UniRule"/>
</dbReference>
<dbReference type="InterPro" id="IPR052341">
    <property type="entry name" value="LOG_family_nucleotidases"/>
</dbReference>
<reference evidence="3 4" key="1">
    <citation type="submission" date="2016-10" db="EMBL/GenBank/DDBJ databases">
        <authorList>
            <person name="de Groot N.N."/>
        </authorList>
    </citation>
    <scope>NUCLEOTIDE SEQUENCE [LARGE SCALE GENOMIC DNA]</scope>
    <source>
        <strain evidence="3 4">Vu-144</strain>
    </source>
</reference>
<dbReference type="STRING" id="551991.SAMN05192529_10255"/>
<name>A0A1H3W183_9BACT</name>
<proteinExistence type="inferred from homology"/>
<evidence type="ECO:0000256" key="2">
    <source>
        <dbReference type="RuleBase" id="RU363015"/>
    </source>
</evidence>
<dbReference type="RefSeq" id="WP_091392908.1">
    <property type="nucleotide sequence ID" value="NZ_FNQY01000002.1"/>
</dbReference>
<keyword evidence="2" id="KW-0203">Cytokinin biosynthesis</keyword>
<dbReference type="OrthoDB" id="9801098at2"/>
<evidence type="ECO:0000313" key="3">
    <source>
        <dbReference type="EMBL" id="SDZ80915.1"/>
    </source>
</evidence>
<dbReference type="GO" id="GO:0008714">
    <property type="term" value="F:AMP nucleosidase activity"/>
    <property type="evidence" value="ECO:0007669"/>
    <property type="project" value="UniProtKB-EC"/>
</dbReference>
<dbReference type="GO" id="GO:0005829">
    <property type="term" value="C:cytosol"/>
    <property type="evidence" value="ECO:0007669"/>
    <property type="project" value="TreeGrafter"/>
</dbReference>
<dbReference type="AlphaFoldDB" id="A0A1H3W183"/>
<organism evidence="3 4">
    <name type="scientific">Arachidicoccus rhizosphaerae</name>
    <dbReference type="NCBI Taxonomy" id="551991"/>
    <lineage>
        <taxon>Bacteria</taxon>
        <taxon>Pseudomonadati</taxon>
        <taxon>Bacteroidota</taxon>
        <taxon>Chitinophagia</taxon>
        <taxon>Chitinophagales</taxon>
        <taxon>Chitinophagaceae</taxon>
        <taxon>Arachidicoccus</taxon>
    </lineage>
</organism>
<dbReference type="SUPFAM" id="SSF102405">
    <property type="entry name" value="MCP/YpsA-like"/>
    <property type="match status" value="1"/>
</dbReference>
<evidence type="ECO:0000256" key="1">
    <source>
        <dbReference type="ARBA" id="ARBA00000274"/>
    </source>
</evidence>
<dbReference type="InterPro" id="IPR005269">
    <property type="entry name" value="LOG"/>
</dbReference>
<dbReference type="EMBL" id="FNQY01000002">
    <property type="protein sequence ID" value="SDZ80915.1"/>
    <property type="molecule type" value="Genomic_DNA"/>
</dbReference>
<keyword evidence="4" id="KW-1185">Reference proteome</keyword>
<protein>
    <recommendedName>
        <fullName evidence="2">Cytokinin riboside 5'-monophosphate phosphoribohydrolase</fullName>
        <ecNumber evidence="2">3.2.2.n1</ecNumber>
    </recommendedName>
</protein>
<dbReference type="Proteomes" id="UP000199041">
    <property type="component" value="Unassembled WGS sequence"/>
</dbReference>
<dbReference type="EC" id="3.2.2.n1" evidence="2"/>
<dbReference type="NCBIfam" id="TIGR00730">
    <property type="entry name" value="Rossman fold protein, TIGR00730 family"/>
    <property type="match status" value="1"/>
</dbReference>
<sequence>MKGKVIRRKKIIYLDSPKKGIWEIGFALKVAWQLMYNMRKLHNIGPGITVFGSARLEEGTPYYEAAVEFGRRIAAMKFTTITGGGPGIMEAANKGAFEAGGMSVGMNIVLPHEQHENPYLTTSVVFEHFFTRKVLLVKHSYAFVVMPGGFGTMDEFYEILTLVQTKSVDRYPIVLFGSDFYQPIVELMKGFAGAGTIAPIDMDLVFITDSIDDGMDYIRKFINSHYNILPQRPRWRWLERKEPK</sequence>
<keyword evidence="2" id="KW-0378">Hydrolase</keyword>
<evidence type="ECO:0000313" key="4">
    <source>
        <dbReference type="Proteomes" id="UP000199041"/>
    </source>
</evidence>
<dbReference type="InterPro" id="IPR031100">
    <property type="entry name" value="LOG_fam"/>
</dbReference>
<dbReference type="PANTHER" id="PTHR43393:SF3">
    <property type="entry name" value="LYSINE DECARBOXYLASE-LIKE PROTEIN"/>
    <property type="match status" value="1"/>
</dbReference>
<comment type="similarity">
    <text evidence="2">Belongs to the LOG family.</text>
</comment>
<dbReference type="PANTHER" id="PTHR43393">
    <property type="entry name" value="CYTOKININ RIBOSIDE 5'-MONOPHOSPHATE PHOSPHORIBOHYDROLASE"/>
    <property type="match status" value="1"/>
</dbReference>
<gene>
    <name evidence="3" type="ORF">SAMN05192529_10255</name>
</gene>
<dbReference type="Pfam" id="PF03641">
    <property type="entry name" value="Lysine_decarbox"/>
    <property type="match status" value="1"/>
</dbReference>
<dbReference type="Gene3D" id="3.40.50.450">
    <property type="match status" value="1"/>
</dbReference>
<accession>A0A1H3W183</accession>